<organism evidence="1 2">
    <name type="scientific">Caballeronia sordidicola</name>
    <name type="common">Burkholderia sordidicola</name>
    <dbReference type="NCBI Taxonomy" id="196367"/>
    <lineage>
        <taxon>Bacteria</taxon>
        <taxon>Pseudomonadati</taxon>
        <taxon>Pseudomonadota</taxon>
        <taxon>Betaproteobacteria</taxon>
        <taxon>Burkholderiales</taxon>
        <taxon>Burkholderiaceae</taxon>
        <taxon>Caballeronia</taxon>
    </lineage>
</organism>
<sequence>MVFCLYPRGSVNDYPNDKETAAMLAYFCTRSHMIAALSGPKDWNAMLVLVTPAMEKSTARGRMQ</sequence>
<proteinExistence type="predicted"/>
<dbReference type="AlphaFoldDB" id="A0A158I8R3"/>
<name>A0A158I8R3_CABSO</name>
<dbReference type="Proteomes" id="UP000054893">
    <property type="component" value="Unassembled WGS sequence"/>
</dbReference>
<evidence type="ECO:0000313" key="1">
    <source>
        <dbReference type="EMBL" id="SAL52430.1"/>
    </source>
</evidence>
<evidence type="ECO:0000313" key="2">
    <source>
        <dbReference type="Proteomes" id="UP000054893"/>
    </source>
</evidence>
<protein>
    <submittedName>
        <fullName evidence="1">Uncharacterized protein</fullName>
    </submittedName>
</protein>
<accession>A0A158I8R3</accession>
<reference evidence="1 2" key="1">
    <citation type="submission" date="2016-01" db="EMBL/GenBank/DDBJ databases">
        <authorList>
            <person name="Oliw E.H."/>
        </authorList>
    </citation>
    <scope>NUCLEOTIDE SEQUENCE [LARGE SCALE GENOMIC DNA]</scope>
    <source>
        <strain evidence="1">LMG 22029</strain>
    </source>
</reference>
<gene>
    <name evidence="1" type="ORF">AWB64_05649</name>
</gene>
<dbReference type="EMBL" id="FCOC02000027">
    <property type="protein sequence ID" value="SAL52430.1"/>
    <property type="molecule type" value="Genomic_DNA"/>
</dbReference>